<dbReference type="PANTHER" id="PTHR35841">
    <property type="entry name" value="PHOSPHONATES-BINDING PERIPLASMIC PROTEIN"/>
    <property type="match status" value="1"/>
</dbReference>
<name>A0AAV3XNF4_9CYAN</name>
<proteinExistence type="predicted"/>
<reference evidence="2" key="1">
    <citation type="submission" date="2019-10" db="EMBL/GenBank/DDBJ databases">
        <title>Draft genome sequece of Microseira wollei NIES-4236.</title>
        <authorList>
            <person name="Yamaguchi H."/>
            <person name="Suzuki S."/>
            <person name="Kawachi M."/>
        </authorList>
    </citation>
    <scope>NUCLEOTIDE SEQUENCE</scope>
    <source>
        <strain evidence="2">NIES-4236</strain>
    </source>
</reference>
<dbReference type="PROSITE" id="PS51257">
    <property type="entry name" value="PROKAR_LIPOPROTEIN"/>
    <property type="match status" value="1"/>
</dbReference>
<dbReference type="Pfam" id="PF12974">
    <property type="entry name" value="Phosphonate-bd"/>
    <property type="match status" value="1"/>
</dbReference>
<sequence length="289" mass="31689">MRRRNFLLYSLLFIAGCTSVTNTPTGSQPKKLRFTVTDALGMEELQRDYGALQAALKEILQTEIELVSVESYTAAASGLQSDQLDFVLTGPSEYVVMRARTNAVPVLGITRPNYRTVIWVSANSKIKSVIELKGKKIAFWKIGSTSGYLGPTKLLIDAGLNPQSDVKILMLGSKGLPSLQKGEVDAWGGSAVKYEQFLQEQSLSESSLPVIAKGPFLPKDLFVASSQLAPETVERISSLLIKYQGKIIKSLLNVEEGKYKGSNIVPVNDSEYDMIREVYKAIGQGNFVQ</sequence>
<dbReference type="Proteomes" id="UP001050975">
    <property type="component" value="Unassembled WGS sequence"/>
</dbReference>
<dbReference type="AlphaFoldDB" id="A0AAV3XNF4"/>
<accession>A0AAV3XNF4</accession>
<keyword evidence="1" id="KW-0732">Signal</keyword>
<protein>
    <submittedName>
        <fullName evidence="2">Phosphonate ABC transporter phosphate-binding protein</fullName>
    </submittedName>
</protein>
<gene>
    <name evidence="2" type="ORF">MiSe_68210</name>
</gene>
<dbReference type="RefSeq" id="WP_226588868.1">
    <property type="nucleotide sequence ID" value="NZ_BLAY01000144.1"/>
</dbReference>
<organism evidence="2 3">
    <name type="scientific">Microseira wollei NIES-4236</name>
    <dbReference type="NCBI Taxonomy" id="2530354"/>
    <lineage>
        <taxon>Bacteria</taxon>
        <taxon>Bacillati</taxon>
        <taxon>Cyanobacteriota</taxon>
        <taxon>Cyanophyceae</taxon>
        <taxon>Oscillatoriophycideae</taxon>
        <taxon>Aerosakkonematales</taxon>
        <taxon>Aerosakkonemataceae</taxon>
        <taxon>Microseira</taxon>
    </lineage>
</organism>
<feature type="signal peptide" evidence="1">
    <location>
        <begin position="1"/>
        <end position="22"/>
    </location>
</feature>
<keyword evidence="3" id="KW-1185">Reference proteome</keyword>
<evidence type="ECO:0000313" key="3">
    <source>
        <dbReference type="Proteomes" id="UP001050975"/>
    </source>
</evidence>
<dbReference type="SUPFAM" id="SSF53850">
    <property type="entry name" value="Periplasmic binding protein-like II"/>
    <property type="match status" value="1"/>
</dbReference>
<dbReference type="Gene3D" id="3.40.190.10">
    <property type="entry name" value="Periplasmic binding protein-like II"/>
    <property type="match status" value="2"/>
</dbReference>
<feature type="chain" id="PRO_5043842370" evidence="1">
    <location>
        <begin position="23"/>
        <end position="289"/>
    </location>
</feature>
<evidence type="ECO:0000313" key="2">
    <source>
        <dbReference type="EMBL" id="GET42007.1"/>
    </source>
</evidence>
<dbReference type="EMBL" id="BLAY01000144">
    <property type="protein sequence ID" value="GET42007.1"/>
    <property type="molecule type" value="Genomic_DNA"/>
</dbReference>
<evidence type="ECO:0000256" key="1">
    <source>
        <dbReference type="SAM" id="SignalP"/>
    </source>
</evidence>
<comment type="caution">
    <text evidence="2">The sequence shown here is derived from an EMBL/GenBank/DDBJ whole genome shotgun (WGS) entry which is preliminary data.</text>
</comment>
<dbReference type="PANTHER" id="PTHR35841:SF1">
    <property type="entry name" value="PHOSPHONATES-BINDING PERIPLASMIC PROTEIN"/>
    <property type="match status" value="1"/>
</dbReference>